<proteinExistence type="predicted"/>
<feature type="domain" description="A-kinase anchor protein 7-like phosphoesterase" evidence="2">
    <location>
        <begin position="74"/>
        <end position="255"/>
    </location>
</feature>
<dbReference type="PANTHER" id="PTHR15934">
    <property type="entry name" value="RNA 2',3'-CYCLIC PHOSPHODIESTERASE"/>
    <property type="match status" value="1"/>
</dbReference>
<feature type="compositionally biased region" description="Basic residues" evidence="1">
    <location>
        <begin position="281"/>
        <end position="295"/>
    </location>
</feature>
<feature type="region of interest" description="Disordered" evidence="1">
    <location>
        <begin position="33"/>
        <end position="69"/>
    </location>
</feature>
<reference evidence="3" key="1">
    <citation type="submission" date="2021-11" db="EMBL/GenBank/DDBJ databases">
        <authorList>
            <consortium name="Genoscope - CEA"/>
            <person name="William W."/>
        </authorList>
    </citation>
    <scope>NUCLEOTIDE SEQUENCE</scope>
</reference>
<dbReference type="InterPro" id="IPR019510">
    <property type="entry name" value="AKAP7-like_phosphoesterase"/>
</dbReference>
<dbReference type="Proteomes" id="UP000789595">
    <property type="component" value="Unassembled WGS sequence"/>
</dbReference>
<dbReference type="PANTHER" id="PTHR15934:SF2">
    <property type="entry name" value="A-KINASE ANCHOR PROTEIN 7-LIKE PHOSPHOESTERASE DOMAIN-CONTAINING PROTEIN"/>
    <property type="match status" value="1"/>
</dbReference>
<dbReference type="EMBL" id="CAKKNE010000001">
    <property type="protein sequence ID" value="CAH0366249.1"/>
    <property type="molecule type" value="Genomic_DNA"/>
</dbReference>
<organism evidence="3 4">
    <name type="scientific">Pelagomonas calceolata</name>
    <dbReference type="NCBI Taxonomy" id="35677"/>
    <lineage>
        <taxon>Eukaryota</taxon>
        <taxon>Sar</taxon>
        <taxon>Stramenopiles</taxon>
        <taxon>Ochrophyta</taxon>
        <taxon>Pelagophyceae</taxon>
        <taxon>Pelagomonadales</taxon>
        <taxon>Pelagomonadaceae</taxon>
        <taxon>Pelagomonas</taxon>
    </lineage>
</organism>
<dbReference type="AlphaFoldDB" id="A0A8J2WT61"/>
<name>A0A8J2WT61_9STRA</name>
<dbReference type="GO" id="GO:0034237">
    <property type="term" value="F:protein kinase A regulatory subunit binding"/>
    <property type="evidence" value="ECO:0007669"/>
    <property type="project" value="TreeGrafter"/>
</dbReference>
<accession>A0A8J2WT61</accession>
<dbReference type="InterPro" id="IPR009097">
    <property type="entry name" value="Cyclic_Pdiesterase"/>
</dbReference>
<dbReference type="GO" id="GO:0005829">
    <property type="term" value="C:cytosol"/>
    <property type="evidence" value="ECO:0007669"/>
    <property type="project" value="TreeGrafter"/>
</dbReference>
<dbReference type="SUPFAM" id="SSF55144">
    <property type="entry name" value="LigT-like"/>
    <property type="match status" value="1"/>
</dbReference>
<sequence>MAEELRTSCALYAYSAAARSCAEGVAPLRAEAPRAAAGGESPGKPAKILRDRAPSAEAATTEAPAKKKPKPRLTHFFALRVAPDALRETAGALQTALVEADKDLSKCVISPEKFHVTLGLLSLGAGDPDARQRAEAALLEAAAAPPPTVVFPGLDSFGDRVLFAKVEDALGDGRLAAVAAASKRALEAHGFPNQPDFAPHMTLAKTSKARTRRRLKIPKASWAALADAPAAGTQTLGTIELLSMVGDDGSGGYPVVAAAPLGGGELVTPSDGATVEVSAPRSKRARWKRNTRARRAAASEKTV</sequence>
<gene>
    <name evidence="3" type="ORF">PECAL_1P27290</name>
</gene>
<protein>
    <recommendedName>
        <fullName evidence="2">A-kinase anchor protein 7-like phosphoesterase domain-containing protein</fullName>
    </recommendedName>
</protein>
<evidence type="ECO:0000313" key="3">
    <source>
        <dbReference type="EMBL" id="CAH0366249.1"/>
    </source>
</evidence>
<dbReference type="InterPro" id="IPR052641">
    <property type="entry name" value="AKAP7_isoform_gamma"/>
</dbReference>
<evidence type="ECO:0000259" key="2">
    <source>
        <dbReference type="Pfam" id="PF10469"/>
    </source>
</evidence>
<comment type="caution">
    <text evidence="3">The sequence shown here is derived from an EMBL/GenBank/DDBJ whole genome shotgun (WGS) entry which is preliminary data.</text>
</comment>
<dbReference type="Pfam" id="PF10469">
    <property type="entry name" value="AKAP7_NLS"/>
    <property type="match status" value="1"/>
</dbReference>
<evidence type="ECO:0000313" key="4">
    <source>
        <dbReference type="Proteomes" id="UP000789595"/>
    </source>
</evidence>
<feature type="region of interest" description="Disordered" evidence="1">
    <location>
        <begin position="267"/>
        <end position="303"/>
    </location>
</feature>
<dbReference type="GO" id="GO:0010738">
    <property type="term" value="P:regulation of protein kinase A signaling"/>
    <property type="evidence" value="ECO:0007669"/>
    <property type="project" value="TreeGrafter"/>
</dbReference>
<dbReference type="Gene3D" id="3.90.1140.10">
    <property type="entry name" value="Cyclic phosphodiesterase"/>
    <property type="match status" value="1"/>
</dbReference>
<evidence type="ECO:0000256" key="1">
    <source>
        <dbReference type="SAM" id="MobiDB-lite"/>
    </source>
</evidence>
<keyword evidence="4" id="KW-1185">Reference proteome</keyword>